<dbReference type="Gene3D" id="3.40.50.2300">
    <property type="match status" value="2"/>
</dbReference>
<dbReference type="Pfam" id="PF02518">
    <property type="entry name" value="HATPase_c"/>
    <property type="match status" value="1"/>
</dbReference>
<gene>
    <name evidence="14" type="primary">luxQ</name>
    <name evidence="14" type="ORF">SAMEA3545359_02059</name>
</gene>
<keyword evidence="11" id="KW-0175">Coiled coil</keyword>
<dbReference type="PROSITE" id="PS50109">
    <property type="entry name" value="HIS_KIN"/>
    <property type="match status" value="1"/>
</dbReference>
<feature type="coiled-coil region" evidence="11">
    <location>
        <begin position="137"/>
        <end position="164"/>
    </location>
</feature>
<dbReference type="InterPro" id="IPR003594">
    <property type="entry name" value="HATPase_dom"/>
</dbReference>
<dbReference type="SUPFAM" id="SSF55874">
    <property type="entry name" value="ATPase domain of HSP90 chaperone/DNA topoisomerase II/histidine kinase"/>
    <property type="match status" value="1"/>
</dbReference>
<feature type="modified residue" description="4-aspartylphosphate" evidence="10">
    <location>
        <position position="604"/>
    </location>
</feature>
<evidence type="ECO:0000256" key="9">
    <source>
        <dbReference type="ARBA" id="ARBA00074306"/>
    </source>
</evidence>
<evidence type="ECO:0000256" key="4">
    <source>
        <dbReference type="ARBA" id="ARBA00018672"/>
    </source>
</evidence>
<feature type="domain" description="Response regulatory" evidence="13">
    <location>
        <begin position="409"/>
        <end position="529"/>
    </location>
</feature>
<name>A0A1C6JBI0_9FIRM</name>
<accession>A0A1C6JBI0</accession>
<dbReference type="EMBL" id="FMHG01000001">
    <property type="protein sequence ID" value="SCJ79349.1"/>
    <property type="molecule type" value="Genomic_DNA"/>
</dbReference>
<comment type="function">
    <text evidence="8">May play the central regulatory role in sporulation. It may be an element of the effector pathway responsible for the activation of sporulation genes in response to nutritional stress. Spo0A may act in concert with spo0H (a sigma factor) to control the expression of some genes that are critical to the sporulation process.</text>
</comment>
<evidence type="ECO:0000313" key="14">
    <source>
        <dbReference type="EMBL" id="SCJ79349.1"/>
    </source>
</evidence>
<dbReference type="Gene3D" id="1.10.287.130">
    <property type="match status" value="1"/>
</dbReference>
<dbReference type="InterPro" id="IPR005467">
    <property type="entry name" value="His_kinase_dom"/>
</dbReference>
<dbReference type="CDD" id="cd00082">
    <property type="entry name" value="HisKA"/>
    <property type="match status" value="1"/>
</dbReference>
<evidence type="ECO:0000256" key="8">
    <source>
        <dbReference type="ARBA" id="ARBA00024867"/>
    </source>
</evidence>
<evidence type="ECO:0000256" key="3">
    <source>
        <dbReference type="ARBA" id="ARBA00012438"/>
    </source>
</evidence>
<dbReference type="AlphaFoldDB" id="A0A1C6JBI0"/>
<evidence type="ECO:0000256" key="11">
    <source>
        <dbReference type="SAM" id="Coils"/>
    </source>
</evidence>
<dbReference type="SUPFAM" id="SSF55785">
    <property type="entry name" value="PYP-like sensor domain (PAS domain)"/>
    <property type="match status" value="1"/>
</dbReference>
<comment type="catalytic activity">
    <reaction evidence="1">
        <text>ATP + protein L-histidine = ADP + protein N-phospho-L-histidine.</text>
        <dbReference type="EC" id="2.7.13.3"/>
    </reaction>
</comment>
<evidence type="ECO:0000256" key="5">
    <source>
        <dbReference type="ARBA" id="ARBA00022553"/>
    </source>
</evidence>
<keyword evidence="5 10" id="KW-0597">Phosphoprotein</keyword>
<evidence type="ECO:0000256" key="7">
    <source>
        <dbReference type="ARBA" id="ARBA00023012"/>
    </source>
</evidence>
<dbReference type="EC" id="2.7.13.3" evidence="3"/>
<comment type="similarity">
    <text evidence="2">In the N-terminal section; belongs to the phytochrome family.</text>
</comment>
<dbReference type="InterPro" id="IPR036890">
    <property type="entry name" value="HATPase_C_sf"/>
</dbReference>
<evidence type="ECO:0000256" key="2">
    <source>
        <dbReference type="ARBA" id="ARBA00006402"/>
    </source>
</evidence>
<dbReference type="CDD" id="cd16922">
    <property type="entry name" value="HATPase_EvgS-ArcB-TorS-like"/>
    <property type="match status" value="1"/>
</dbReference>
<evidence type="ECO:0000256" key="6">
    <source>
        <dbReference type="ARBA" id="ARBA00022777"/>
    </source>
</evidence>
<keyword evidence="6 14" id="KW-0418">Kinase</keyword>
<evidence type="ECO:0000259" key="12">
    <source>
        <dbReference type="PROSITE" id="PS50109"/>
    </source>
</evidence>
<reference evidence="14" key="1">
    <citation type="submission" date="2015-09" db="EMBL/GenBank/DDBJ databases">
        <authorList>
            <consortium name="Pathogen Informatics"/>
        </authorList>
    </citation>
    <scope>NUCLEOTIDE SEQUENCE</scope>
    <source>
        <strain evidence="14">2789STDY5834896</strain>
    </source>
</reference>
<dbReference type="GO" id="GO:0000155">
    <property type="term" value="F:phosphorelay sensor kinase activity"/>
    <property type="evidence" value="ECO:0007669"/>
    <property type="project" value="InterPro"/>
</dbReference>
<proteinExistence type="inferred from homology"/>
<dbReference type="SMART" id="SM00387">
    <property type="entry name" value="HATPase_c"/>
    <property type="match status" value="1"/>
</dbReference>
<dbReference type="SUPFAM" id="SSF47384">
    <property type="entry name" value="Homodimeric domain of signal transducing histidine kinase"/>
    <property type="match status" value="1"/>
</dbReference>
<dbReference type="Pfam" id="PF00512">
    <property type="entry name" value="HisKA"/>
    <property type="match status" value="1"/>
</dbReference>
<dbReference type="InterPro" id="IPR001789">
    <property type="entry name" value="Sig_transdc_resp-reg_receiver"/>
</dbReference>
<keyword evidence="14" id="KW-0808">Transferase</keyword>
<dbReference type="InterPro" id="IPR011006">
    <property type="entry name" value="CheY-like_superfamily"/>
</dbReference>
<dbReference type="InterPro" id="IPR035965">
    <property type="entry name" value="PAS-like_dom_sf"/>
</dbReference>
<dbReference type="PANTHER" id="PTHR45339">
    <property type="entry name" value="HYBRID SIGNAL TRANSDUCTION HISTIDINE KINASE J"/>
    <property type="match status" value="1"/>
</dbReference>
<protein>
    <recommendedName>
        <fullName evidence="9">Circadian input-output histidine kinase CikA</fullName>
        <ecNumber evidence="3">2.7.13.3</ecNumber>
    </recommendedName>
    <alternativeName>
        <fullName evidence="4">Stage 0 sporulation protein A homolog</fullName>
    </alternativeName>
</protein>
<evidence type="ECO:0000256" key="1">
    <source>
        <dbReference type="ARBA" id="ARBA00000085"/>
    </source>
</evidence>
<feature type="modified residue" description="4-aspartylphosphate" evidence="10">
    <location>
        <position position="463"/>
    </location>
</feature>
<dbReference type="InterPro" id="IPR036097">
    <property type="entry name" value="HisK_dim/P_sf"/>
</dbReference>
<dbReference type="PANTHER" id="PTHR45339:SF1">
    <property type="entry name" value="HYBRID SIGNAL TRANSDUCTION HISTIDINE KINASE J"/>
    <property type="match status" value="1"/>
</dbReference>
<evidence type="ECO:0000256" key="10">
    <source>
        <dbReference type="PROSITE-ProRule" id="PRU00169"/>
    </source>
</evidence>
<sequence>MGQSNVSRGLEYEYELLMTSLHVSVSKHLMDEYFTVIWANDYFYESTLYTRAEYEAIYQNRCSDYFKQDLQEYTKFAAAIDRAVTAGESGYQCVCRMPQKGGRHIWIKIVGTFSEERVGGVPVIYSTFTDVTDTVHQQQMQKKLEEQTRQLAQALQQAEEAGRAKSDFFSRMSHDIRTPLNAILGMRDIAMAHLDDCDKVRDCLKKIGLSGQHLLGLINDVLDMSKIESGKMALRADAVSLPDVLENVVAIMQPQFKERGQHFSIRLHDVVHEQYCTDALRLRQVLLNILSNACKFTPREGHISVEVQEGAGPQAGTAALTFTITDSGAGMQPEFAAQIFDAFTRERDSRTDTVEGTGLGMAITKKIVDLLGGTIEVQSAPGQGSTFAVTLPLAIEDAPPFAGHLPDLRVLVVDDDTAMCAYTAEMLEQLGVYAQWVDSGTDAEEQIRAATASGRAYDAVLLDWRMPGQDGLQTTRHIRRLCGRQLPVLIISAYDWSDIEEQARAAGVTGFMQKPVFVSTLCRALQRYVLGGTDALPDRRQALRDIRFDGRRFLLVEDNALNREVATELLEDTGAAIDTAVDGAQGLAAFAGAPAGTYDMVLMDIQMPVMNGYSAARAIRDLARPDAAVIPILAMTADAFAEDIAAAREAGMNGHLAKPLDAETLRREIHKYL</sequence>
<dbReference type="CDD" id="cd17546">
    <property type="entry name" value="REC_hyHK_CKI1_RcsC-like"/>
    <property type="match status" value="2"/>
</dbReference>
<dbReference type="SUPFAM" id="SSF52172">
    <property type="entry name" value="CheY-like"/>
    <property type="match status" value="2"/>
</dbReference>
<dbReference type="Pfam" id="PF00072">
    <property type="entry name" value="Response_reg"/>
    <property type="match status" value="2"/>
</dbReference>
<dbReference type="SMART" id="SM00388">
    <property type="entry name" value="HisKA"/>
    <property type="match status" value="1"/>
</dbReference>
<feature type="domain" description="Histidine kinase" evidence="12">
    <location>
        <begin position="171"/>
        <end position="395"/>
    </location>
</feature>
<dbReference type="PROSITE" id="PS50110">
    <property type="entry name" value="RESPONSE_REGULATORY"/>
    <property type="match status" value="2"/>
</dbReference>
<dbReference type="FunFam" id="3.30.565.10:FF:000010">
    <property type="entry name" value="Sensor histidine kinase RcsC"/>
    <property type="match status" value="1"/>
</dbReference>
<feature type="domain" description="Response regulatory" evidence="13">
    <location>
        <begin position="552"/>
        <end position="673"/>
    </location>
</feature>
<organism evidence="14">
    <name type="scientific">uncultured Anaerotruncus sp</name>
    <dbReference type="NCBI Taxonomy" id="905011"/>
    <lineage>
        <taxon>Bacteria</taxon>
        <taxon>Bacillati</taxon>
        <taxon>Bacillota</taxon>
        <taxon>Clostridia</taxon>
        <taxon>Eubacteriales</taxon>
        <taxon>Oscillospiraceae</taxon>
        <taxon>Anaerotruncus</taxon>
        <taxon>environmental samples</taxon>
    </lineage>
</organism>
<evidence type="ECO:0000259" key="13">
    <source>
        <dbReference type="PROSITE" id="PS50110"/>
    </source>
</evidence>
<dbReference type="InterPro" id="IPR004358">
    <property type="entry name" value="Sig_transdc_His_kin-like_C"/>
</dbReference>
<dbReference type="Gene3D" id="3.30.450.20">
    <property type="entry name" value="PAS domain"/>
    <property type="match status" value="1"/>
</dbReference>
<dbReference type="Gene3D" id="3.30.565.10">
    <property type="entry name" value="Histidine kinase-like ATPase, C-terminal domain"/>
    <property type="match status" value="1"/>
</dbReference>
<dbReference type="PRINTS" id="PR00344">
    <property type="entry name" value="BCTRLSENSOR"/>
</dbReference>
<dbReference type="InterPro" id="IPR003661">
    <property type="entry name" value="HisK_dim/P_dom"/>
</dbReference>
<dbReference type="SMART" id="SM00448">
    <property type="entry name" value="REC"/>
    <property type="match status" value="2"/>
</dbReference>
<keyword evidence="7" id="KW-0902">Two-component regulatory system</keyword>